<proteinExistence type="predicted"/>
<evidence type="ECO:0000259" key="2">
    <source>
        <dbReference type="Pfam" id="PF10081"/>
    </source>
</evidence>
<keyword evidence="1" id="KW-1133">Transmembrane helix</keyword>
<dbReference type="AlphaFoldDB" id="M0QCM8"/>
<evidence type="ECO:0000313" key="4">
    <source>
        <dbReference type="Proteomes" id="UP000011666"/>
    </source>
</evidence>
<dbReference type="InterPro" id="IPR029058">
    <property type="entry name" value="AB_hydrolase_fold"/>
</dbReference>
<dbReference type="RefSeq" id="WP_007616480.1">
    <property type="nucleotide sequence ID" value="NZ_BANX01000002.1"/>
</dbReference>
<dbReference type="Pfam" id="PF10081">
    <property type="entry name" value="Abhydrolase_9"/>
    <property type="match status" value="2"/>
</dbReference>
<dbReference type="SUPFAM" id="SSF53474">
    <property type="entry name" value="alpha/beta-Hydrolases"/>
    <property type="match status" value="1"/>
</dbReference>
<feature type="transmembrane region" description="Helical" evidence="1">
    <location>
        <begin position="12"/>
        <end position="30"/>
    </location>
</feature>
<organism evidence="3 4">
    <name type="scientific">Gordonia soli NBRC 108243</name>
    <dbReference type="NCBI Taxonomy" id="1223545"/>
    <lineage>
        <taxon>Bacteria</taxon>
        <taxon>Bacillati</taxon>
        <taxon>Actinomycetota</taxon>
        <taxon>Actinomycetes</taxon>
        <taxon>Mycobacteriales</taxon>
        <taxon>Gordoniaceae</taxon>
        <taxon>Gordonia</taxon>
    </lineage>
</organism>
<feature type="transmembrane region" description="Helical" evidence="1">
    <location>
        <begin position="108"/>
        <end position="127"/>
    </location>
</feature>
<dbReference type="EMBL" id="BANX01000002">
    <property type="protein sequence ID" value="GAC66348.1"/>
    <property type="molecule type" value="Genomic_DNA"/>
</dbReference>
<sequence>MSRRLPRHHPPTDPISVGAAVGALIALYPGGMPREATVSGLVVALFTAVGTLFGLAWTHIRCRTGHHVPRTGQLALGAAVTVGAMSIATTLCQNVIRGDLGLPAAGVGWWAITIGPAAMIVAALAYVPRITAAVVSMIAALLAGYVPASTAESTAPAAPSAASMSSPDAIAAAQMSSPDAPVIYGALDRQSLAARAVAVVNEWLDGGGADDRAVLLAVPTGSGWVDRSAVHAFQRRFDGRVSTLALQYADESSWRAFVQDRGGAGRSAIALLDALRAARDRDAGRRWPPIHLYGQSLGAIGAESARVWADTHHPGLVTATMLAGVPGDTIDPVPSGSPRTIVANRSDPVPRWSPALLWRPPVPPTDARAVGATVHRMPWVPVLDFVQTSVDLLAALDVPAGAGHRYGAEQSSTTSLSDG</sequence>
<feature type="transmembrane region" description="Helical" evidence="1">
    <location>
        <begin position="72"/>
        <end position="96"/>
    </location>
</feature>
<evidence type="ECO:0000313" key="3">
    <source>
        <dbReference type="EMBL" id="GAC66348.1"/>
    </source>
</evidence>
<protein>
    <recommendedName>
        <fullName evidence="2">Alpha/beta-hydrolase catalytic domain-containing protein</fullName>
    </recommendedName>
</protein>
<gene>
    <name evidence="3" type="ORF">GS4_02_00580</name>
</gene>
<feature type="transmembrane region" description="Helical" evidence="1">
    <location>
        <begin position="36"/>
        <end position="60"/>
    </location>
</feature>
<dbReference type="ESTHER" id="9actn-m0qcm8">
    <property type="family name" value="Abhydrolase_9"/>
</dbReference>
<dbReference type="Proteomes" id="UP000011666">
    <property type="component" value="Unassembled WGS sequence"/>
</dbReference>
<dbReference type="InterPro" id="IPR027787">
    <property type="entry name" value="Alpha/beta-hydrolase_catalytic"/>
</dbReference>
<accession>M0QCM8</accession>
<feature type="domain" description="Alpha/beta-hydrolase catalytic" evidence="2">
    <location>
        <begin position="186"/>
        <end position="325"/>
    </location>
</feature>
<reference evidence="3 4" key="1">
    <citation type="submission" date="2013-01" db="EMBL/GenBank/DDBJ databases">
        <title>Whole genome shotgun sequence of Gordonia soli NBRC 108243.</title>
        <authorList>
            <person name="Isaki-Nakamura S."/>
            <person name="Hosoyama A."/>
            <person name="Tsuchikane K."/>
            <person name="Ando Y."/>
            <person name="Baba S."/>
            <person name="Ohji S."/>
            <person name="Hamada M."/>
            <person name="Tamura T."/>
            <person name="Yamazoe A."/>
            <person name="Yamazaki S."/>
            <person name="Fujita N."/>
        </authorList>
    </citation>
    <scope>NUCLEOTIDE SEQUENCE [LARGE SCALE GENOMIC DNA]</scope>
    <source>
        <strain evidence="3 4">NBRC 108243</strain>
    </source>
</reference>
<dbReference type="OrthoDB" id="4397445at2"/>
<evidence type="ECO:0000256" key="1">
    <source>
        <dbReference type="SAM" id="Phobius"/>
    </source>
</evidence>
<keyword evidence="4" id="KW-1185">Reference proteome</keyword>
<feature type="domain" description="Alpha/beta-hydrolase catalytic" evidence="2">
    <location>
        <begin position="340"/>
        <end position="409"/>
    </location>
</feature>
<comment type="caution">
    <text evidence="3">The sequence shown here is derived from an EMBL/GenBank/DDBJ whole genome shotgun (WGS) entry which is preliminary data.</text>
</comment>
<keyword evidence="1" id="KW-0472">Membrane</keyword>
<dbReference type="eggNOG" id="COG4425">
    <property type="taxonomic scope" value="Bacteria"/>
</dbReference>
<keyword evidence="1" id="KW-0812">Transmembrane</keyword>
<name>M0QCM8_9ACTN</name>
<dbReference type="STRING" id="1223545.GS4_02_00580"/>